<organism evidence="1 2">
    <name type="scientific">Gigaspora margarita</name>
    <dbReference type="NCBI Taxonomy" id="4874"/>
    <lineage>
        <taxon>Eukaryota</taxon>
        <taxon>Fungi</taxon>
        <taxon>Fungi incertae sedis</taxon>
        <taxon>Mucoromycota</taxon>
        <taxon>Glomeromycotina</taxon>
        <taxon>Glomeromycetes</taxon>
        <taxon>Diversisporales</taxon>
        <taxon>Gigasporaceae</taxon>
        <taxon>Gigaspora</taxon>
    </lineage>
</organism>
<reference evidence="1 2" key="1">
    <citation type="journal article" date="2019" name="Environ. Microbiol.">
        <title>At the nexus of three kingdoms: the genome of the mycorrhizal fungus Gigaspora margarita provides insights into plant, endobacterial and fungal interactions.</title>
        <authorList>
            <person name="Venice F."/>
            <person name="Ghignone S."/>
            <person name="Salvioli di Fossalunga A."/>
            <person name="Amselem J."/>
            <person name="Novero M."/>
            <person name="Xianan X."/>
            <person name="Sedzielewska Toro K."/>
            <person name="Morin E."/>
            <person name="Lipzen A."/>
            <person name="Grigoriev I.V."/>
            <person name="Henrissat B."/>
            <person name="Martin F.M."/>
            <person name="Bonfante P."/>
        </authorList>
    </citation>
    <scope>NUCLEOTIDE SEQUENCE [LARGE SCALE GENOMIC DNA]</scope>
    <source>
        <strain evidence="1 2">BEG34</strain>
    </source>
</reference>
<dbReference type="AlphaFoldDB" id="A0A8H4A958"/>
<accession>A0A8H4A958</accession>
<keyword evidence="2" id="KW-1185">Reference proteome</keyword>
<dbReference type="Proteomes" id="UP000439903">
    <property type="component" value="Unassembled WGS sequence"/>
</dbReference>
<protein>
    <submittedName>
        <fullName evidence="1">Uncharacterized protein</fullName>
    </submittedName>
</protein>
<name>A0A8H4A958_GIGMA</name>
<dbReference type="EMBL" id="WTPW01001002">
    <property type="protein sequence ID" value="KAF0463390.1"/>
    <property type="molecule type" value="Genomic_DNA"/>
</dbReference>
<gene>
    <name evidence="1" type="ORF">F8M41_000168</name>
</gene>
<proteinExistence type="predicted"/>
<evidence type="ECO:0000313" key="1">
    <source>
        <dbReference type="EMBL" id="KAF0463390.1"/>
    </source>
</evidence>
<evidence type="ECO:0000313" key="2">
    <source>
        <dbReference type="Proteomes" id="UP000439903"/>
    </source>
</evidence>
<comment type="caution">
    <text evidence="1">The sequence shown here is derived from an EMBL/GenBank/DDBJ whole genome shotgun (WGS) entry which is preliminary data.</text>
</comment>
<sequence>MKDQNNILACKEKQNYFEKWHIFRGWKHGCKKLSAYLNFYHRNFSIQGVGSLAIDGYRLQKRRRLKGDESFEYGTLSYNS</sequence>